<comment type="caution">
    <text evidence="9">The sequence shown here is derived from an EMBL/GenBank/DDBJ whole genome shotgun (WGS) entry which is preliminary data.</text>
</comment>
<dbReference type="Pfam" id="PF06271">
    <property type="entry name" value="RDD"/>
    <property type="match status" value="1"/>
</dbReference>
<evidence type="ECO:0000259" key="8">
    <source>
        <dbReference type="Pfam" id="PF06271"/>
    </source>
</evidence>
<keyword evidence="2" id="KW-1003">Cell membrane</keyword>
<dbReference type="Proteomes" id="UP000432464">
    <property type="component" value="Unassembled WGS sequence"/>
</dbReference>
<evidence type="ECO:0000256" key="5">
    <source>
        <dbReference type="ARBA" id="ARBA00023136"/>
    </source>
</evidence>
<sequence>MSAHEAIGAGSSSETAISQRSQRIRISSPFPAAFTARYRPGRAAVIDFQFISKARLLQTVACPTETTLLQGSALTYPNNPYPQQQPGYGYPPADQPAPGYGAPQPAYGAPQPAYGAPQPTYGAPQPGYGVPQPGYEAAPAYGAPQPAYGASQPAYGAPQPAYGVPQPVYAPFGGYGAQYASWGARVGAYVVDALITVVPAWILDIVAGTAGTAEPKCTVTPGTYHTVCSGGGYNALGWICLLLVIVVGLGGTLFLSYMEGTTGQTPGKKVAGIRLIREATGQPVGMGLAFGRRLLHVIDALPCYVGFLWPLWDDKKQTFADKAVGTIVVKA</sequence>
<evidence type="ECO:0000256" key="6">
    <source>
        <dbReference type="SAM" id="MobiDB-lite"/>
    </source>
</evidence>
<evidence type="ECO:0000256" key="2">
    <source>
        <dbReference type="ARBA" id="ARBA00022475"/>
    </source>
</evidence>
<dbReference type="EMBL" id="WMBB01000001">
    <property type="protein sequence ID" value="MTE11348.1"/>
    <property type="molecule type" value="Genomic_DNA"/>
</dbReference>
<keyword evidence="3 7" id="KW-0812">Transmembrane</keyword>
<reference evidence="9 10" key="1">
    <citation type="submission" date="2019-11" db="EMBL/GenBank/DDBJ databases">
        <title>Nocardia sp. nov. CT2-14 isolated from soil.</title>
        <authorList>
            <person name="Kanchanasin P."/>
            <person name="Tanasupawat S."/>
            <person name="Yuki M."/>
            <person name="Kudo T."/>
        </authorList>
    </citation>
    <scope>NUCLEOTIDE SEQUENCE [LARGE SCALE GENOMIC DNA]</scope>
    <source>
        <strain evidence="9 10">CT2-14</strain>
    </source>
</reference>
<feature type="domain" description="RDD" evidence="8">
    <location>
        <begin position="179"/>
        <end position="324"/>
    </location>
</feature>
<organism evidence="9 10">
    <name type="scientific">Nocardia aurantiaca</name>
    <dbReference type="NCBI Taxonomy" id="2675850"/>
    <lineage>
        <taxon>Bacteria</taxon>
        <taxon>Bacillati</taxon>
        <taxon>Actinomycetota</taxon>
        <taxon>Actinomycetes</taxon>
        <taxon>Mycobacteriales</taxon>
        <taxon>Nocardiaceae</taxon>
        <taxon>Nocardia</taxon>
    </lineage>
</organism>
<evidence type="ECO:0000256" key="1">
    <source>
        <dbReference type="ARBA" id="ARBA00004651"/>
    </source>
</evidence>
<accession>A0A6I3KRC5</accession>
<evidence type="ECO:0000313" key="9">
    <source>
        <dbReference type="EMBL" id="MTE11348.1"/>
    </source>
</evidence>
<protein>
    <submittedName>
        <fullName evidence="9">RDD family protein</fullName>
    </submittedName>
</protein>
<dbReference type="GO" id="GO:0005886">
    <property type="term" value="C:plasma membrane"/>
    <property type="evidence" value="ECO:0007669"/>
    <property type="project" value="UniProtKB-SubCell"/>
</dbReference>
<comment type="subcellular location">
    <subcellularLocation>
        <location evidence="1">Cell membrane</location>
        <topology evidence="1">Multi-pass membrane protein</topology>
    </subcellularLocation>
</comment>
<evidence type="ECO:0000256" key="7">
    <source>
        <dbReference type="SAM" id="Phobius"/>
    </source>
</evidence>
<dbReference type="AlphaFoldDB" id="A0A6I3KRC5"/>
<dbReference type="InterPro" id="IPR010432">
    <property type="entry name" value="RDD"/>
</dbReference>
<feature type="region of interest" description="Disordered" evidence="6">
    <location>
        <begin position="1"/>
        <end position="22"/>
    </location>
</feature>
<gene>
    <name evidence="9" type="ORF">GLP40_00890</name>
</gene>
<evidence type="ECO:0000256" key="4">
    <source>
        <dbReference type="ARBA" id="ARBA00022989"/>
    </source>
</evidence>
<keyword evidence="10" id="KW-1185">Reference proteome</keyword>
<dbReference type="PANTHER" id="PTHR36115:SF6">
    <property type="entry name" value="PROLINE-RICH ANTIGEN HOMOLOG"/>
    <property type="match status" value="1"/>
</dbReference>
<feature type="transmembrane region" description="Helical" evidence="7">
    <location>
        <begin position="235"/>
        <end position="258"/>
    </location>
</feature>
<keyword evidence="5 7" id="KW-0472">Membrane</keyword>
<dbReference type="InterPro" id="IPR051791">
    <property type="entry name" value="Pra-immunoreactive"/>
</dbReference>
<evidence type="ECO:0000313" key="10">
    <source>
        <dbReference type="Proteomes" id="UP000432464"/>
    </source>
</evidence>
<proteinExistence type="predicted"/>
<dbReference type="PANTHER" id="PTHR36115">
    <property type="entry name" value="PROLINE-RICH ANTIGEN HOMOLOG-RELATED"/>
    <property type="match status" value="1"/>
</dbReference>
<keyword evidence="4 7" id="KW-1133">Transmembrane helix</keyword>
<evidence type="ECO:0000256" key="3">
    <source>
        <dbReference type="ARBA" id="ARBA00022692"/>
    </source>
</evidence>
<name>A0A6I3KRC5_9NOCA</name>